<organism evidence="3 4">
    <name type="scientific">Saccharopolyspora shandongensis</name>
    <dbReference type="NCBI Taxonomy" id="418495"/>
    <lineage>
        <taxon>Bacteria</taxon>
        <taxon>Bacillati</taxon>
        <taxon>Actinomycetota</taxon>
        <taxon>Actinomycetes</taxon>
        <taxon>Pseudonocardiales</taxon>
        <taxon>Pseudonocardiaceae</taxon>
        <taxon>Saccharopolyspora</taxon>
    </lineage>
</organism>
<proteinExistence type="predicted"/>
<evidence type="ECO:0000259" key="2">
    <source>
        <dbReference type="Pfam" id="PF19291"/>
    </source>
</evidence>
<reference evidence="4" key="1">
    <citation type="submission" date="2016-10" db="EMBL/GenBank/DDBJ databases">
        <authorList>
            <person name="Varghese N."/>
            <person name="Submissions S."/>
        </authorList>
    </citation>
    <scope>NUCLEOTIDE SEQUENCE [LARGE SCALE GENOMIC DNA]</scope>
    <source>
        <strain evidence="4">CGMCC 4.3530</strain>
    </source>
</reference>
<dbReference type="Pfam" id="PF19291">
    <property type="entry name" value="TREH_N"/>
    <property type="match status" value="1"/>
</dbReference>
<dbReference type="InterPro" id="IPR008928">
    <property type="entry name" value="6-hairpin_glycosidase_sf"/>
</dbReference>
<dbReference type="GO" id="GO:0005975">
    <property type="term" value="P:carbohydrate metabolic process"/>
    <property type="evidence" value="ECO:0007669"/>
    <property type="project" value="InterPro"/>
</dbReference>
<dbReference type="Pfam" id="PF00723">
    <property type="entry name" value="Glyco_hydro_15"/>
    <property type="match status" value="1"/>
</dbReference>
<accession>A0A1H3RV72</accession>
<feature type="domain" description="GH15-like" evidence="1">
    <location>
        <begin position="241"/>
        <end position="601"/>
    </location>
</feature>
<name>A0A1H3RV72_9PSEU</name>
<dbReference type="OrthoDB" id="3902805at2"/>
<dbReference type="PANTHER" id="PTHR31616:SF0">
    <property type="entry name" value="GLUCAN 1,4-ALPHA-GLUCOSIDASE"/>
    <property type="match status" value="1"/>
</dbReference>
<evidence type="ECO:0000259" key="1">
    <source>
        <dbReference type="Pfam" id="PF00723"/>
    </source>
</evidence>
<dbReference type="GO" id="GO:0004553">
    <property type="term" value="F:hydrolase activity, hydrolyzing O-glycosyl compounds"/>
    <property type="evidence" value="ECO:0007669"/>
    <property type="project" value="UniProtKB-ARBA"/>
</dbReference>
<dbReference type="EMBL" id="FNOK01000058">
    <property type="protein sequence ID" value="SDZ29542.1"/>
    <property type="molecule type" value="Genomic_DNA"/>
</dbReference>
<dbReference type="Gene3D" id="1.50.10.10">
    <property type="match status" value="1"/>
</dbReference>
<dbReference type="PANTHER" id="PTHR31616">
    <property type="entry name" value="TREHALASE"/>
    <property type="match status" value="1"/>
</dbReference>
<keyword evidence="4" id="KW-1185">Reference proteome</keyword>
<protein>
    <submittedName>
        <fullName evidence="3">Glucoamylase (Glucan-1,4-alpha-glucosidase), GH15 family</fullName>
    </submittedName>
</protein>
<dbReference type="InterPro" id="IPR045582">
    <property type="entry name" value="Trehalase-like_N"/>
</dbReference>
<dbReference type="InterPro" id="IPR012341">
    <property type="entry name" value="6hp_glycosidase-like_sf"/>
</dbReference>
<evidence type="ECO:0000313" key="3">
    <source>
        <dbReference type="EMBL" id="SDZ29542.1"/>
    </source>
</evidence>
<dbReference type="SUPFAM" id="SSF48208">
    <property type="entry name" value="Six-hairpin glycosidases"/>
    <property type="match status" value="1"/>
</dbReference>
<evidence type="ECO:0000313" key="4">
    <source>
        <dbReference type="Proteomes" id="UP000199529"/>
    </source>
</evidence>
<feature type="domain" description="Trehalase-like N-terminal" evidence="2">
    <location>
        <begin position="23"/>
        <end position="160"/>
    </location>
</feature>
<dbReference type="Proteomes" id="UP000199529">
    <property type="component" value="Unassembled WGS sequence"/>
</dbReference>
<sequence>MIGSDLGNGSRVVVPRREGYAPLRDYAALGDGRTVALLARDGSVDWLTVPDLDSPTVFGAVLDARRGGRFALEPELPYQVSRRYLPSTNVVETTFATAEGVVRVTDALTLPGTALTPTRELVRKVEGLSGAVPMRWCVQPRFGYGTAGLRINQRAGVPVASAGTDAVAVCTWGAGEPVCSGAEIAGAFEVRMGSQADLALSFAHQEPLVVPARSECAARLEQTGHQWRAWLRDRPGAGRWQEAVTRSALALKLLVFAPSGAVAAAATSSLPEEIGGGRNWDYRFSWLRDSAFTLDAFLALGCPDEAQAYFWWLMHATQFTEPRLRPLYRLDGGVRAPEHVLALAGYRGSAPVRVGNAAVEQLQLDTYGELLQTAWLYATAAGRLDADIARRLARVADFVCASWRQADAGIWEVRSAPQHFTQSKMMCWIALDRALRLAERGLLSRRHARAWRREQDAIEDFIETRCLSEDRSSYVRSAGAEEVDVSVLLGLLRGYAGPQHPRLHGTIEAIRRDLARGPFVYRYGGDDGLEGAEGAFVACSFWLAEAVARCGHVEEAAELMDQLVGLANDVGLYSEEIDPATEEFLGNMPQGLTHLALISAACAITEQAVAR</sequence>
<gene>
    <name evidence="3" type="ORF">SAMN05216215_10588</name>
</gene>
<dbReference type="RefSeq" id="WP_093275843.1">
    <property type="nucleotide sequence ID" value="NZ_FNOK01000058.1"/>
</dbReference>
<dbReference type="STRING" id="418495.SAMN05216215_10588"/>
<dbReference type="AlphaFoldDB" id="A0A1H3RV72"/>
<dbReference type="InterPro" id="IPR011613">
    <property type="entry name" value="GH15-like"/>
</dbReference>